<feature type="region of interest" description="Disordered" evidence="8">
    <location>
        <begin position="1"/>
        <end position="30"/>
    </location>
</feature>
<evidence type="ECO:0000256" key="7">
    <source>
        <dbReference type="SAM" id="Coils"/>
    </source>
</evidence>
<dbReference type="Pfam" id="PF03031">
    <property type="entry name" value="NIF"/>
    <property type="match status" value="1"/>
</dbReference>
<evidence type="ECO:0000256" key="8">
    <source>
        <dbReference type="SAM" id="MobiDB-lite"/>
    </source>
</evidence>
<evidence type="ECO:0000313" key="11">
    <source>
        <dbReference type="Proteomes" id="UP001162131"/>
    </source>
</evidence>
<evidence type="ECO:0000259" key="9">
    <source>
        <dbReference type="PROSITE" id="PS50969"/>
    </source>
</evidence>
<evidence type="ECO:0000256" key="2">
    <source>
        <dbReference type="ARBA" id="ARBA00013081"/>
    </source>
</evidence>
<comment type="catalytic activity">
    <reaction evidence="6">
        <text>O-phospho-L-threonyl-[protein] + H2O = L-threonyl-[protein] + phosphate</text>
        <dbReference type="Rhea" id="RHEA:47004"/>
        <dbReference type="Rhea" id="RHEA-COMP:11060"/>
        <dbReference type="Rhea" id="RHEA-COMP:11605"/>
        <dbReference type="ChEBI" id="CHEBI:15377"/>
        <dbReference type="ChEBI" id="CHEBI:30013"/>
        <dbReference type="ChEBI" id="CHEBI:43474"/>
        <dbReference type="ChEBI" id="CHEBI:61977"/>
        <dbReference type="EC" id="3.1.3.16"/>
    </reaction>
</comment>
<organism evidence="10 11">
    <name type="scientific">Blepharisma stoltei</name>
    <dbReference type="NCBI Taxonomy" id="1481888"/>
    <lineage>
        <taxon>Eukaryota</taxon>
        <taxon>Sar</taxon>
        <taxon>Alveolata</taxon>
        <taxon>Ciliophora</taxon>
        <taxon>Postciliodesmatophora</taxon>
        <taxon>Heterotrichea</taxon>
        <taxon>Heterotrichida</taxon>
        <taxon>Blepharismidae</taxon>
        <taxon>Blepharisma</taxon>
    </lineage>
</organism>
<dbReference type="InterPro" id="IPR036412">
    <property type="entry name" value="HAD-like_sf"/>
</dbReference>
<feature type="region of interest" description="Disordered" evidence="8">
    <location>
        <begin position="198"/>
        <end position="220"/>
    </location>
</feature>
<dbReference type="GO" id="GO:0008420">
    <property type="term" value="F:RNA polymerase II CTD heptapeptide repeat phosphatase activity"/>
    <property type="evidence" value="ECO:0007669"/>
    <property type="project" value="InterPro"/>
</dbReference>
<dbReference type="Proteomes" id="UP001162131">
    <property type="component" value="Unassembled WGS sequence"/>
</dbReference>
<keyword evidence="4" id="KW-0539">Nucleus</keyword>
<protein>
    <recommendedName>
        <fullName evidence="2">protein-serine/threonine phosphatase</fullName>
        <ecNumber evidence="2">3.1.3.16</ecNumber>
    </recommendedName>
</protein>
<comment type="caution">
    <text evidence="10">The sequence shown here is derived from an EMBL/GenBank/DDBJ whole genome shotgun (WGS) entry which is preliminary data.</text>
</comment>
<evidence type="ECO:0000256" key="1">
    <source>
        <dbReference type="ARBA" id="ARBA00004123"/>
    </source>
</evidence>
<dbReference type="SUPFAM" id="SSF56784">
    <property type="entry name" value="HAD-like"/>
    <property type="match status" value="1"/>
</dbReference>
<dbReference type="PANTHER" id="PTHR23081">
    <property type="entry name" value="RNA POLYMERASE II CTD PHOSPHATASE"/>
    <property type="match status" value="1"/>
</dbReference>
<dbReference type="PROSITE" id="PS50969">
    <property type="entry name" value="FCP1"/>
    <property type="match status" value="1"/>
</dbReference>
<keyword evidence="11" id="KW-1185">Reference proteome</keyword>
<dbReference type="PANTHER" id="PTHR23081:SF36">
    <property type="entry name" value="RNA POLYMERASE II SUBUNIT A C-TERMINAL DOMAIN PHOSPHATASE"/>
    <property type="match status" value="1"/>
</dbReference>
<proteinExistence type="predicted"/>
<keyword evidence="3" id="KW-0378">Hydrolase</keyword>
<evidence type="ECO:0000256" key="3">
    <source>
        <dbReference type="ARBA" id="ARBA00022801"/>
    </source>
</evidence>
<feature type="compositionally biased region" description="Basic and acidic residues" evidence="8">
    <location>
        <begin position="170"/>
        <end position="184"/>
    </location>
</feature>
<comment type="subcellular location">
    <subcellularLocation>
        <location evidence="1">Nucleus</location>
    </subcellularLocation>
</comment>
<feature type="region of interest" description="Disordered" evidence="8">
    <location>
        <begin position="162"/>
        <end position="184"/>
    </location>
</feature>
<dbReference type="InterPro" id="IPR004274">
    <property type="entry name" value="FCP1_dom"/>
</dbReference>
<dbReference type="EMBL" id="CAJZBQ010000024">
    <property type="protein sequence ID" value="CAG9320043.1"/>
    <property type="molecule type" value="Genomic_DNA"/>
</dbReference>
<dbReference type="InterPro" id="IPR039189">
    <property type="entry name" value="Fcp1"/>
</dbReference>
<comment type="catalytic activity">
    <reaction evidence="5">
        <text>O-phospho-L-seryl-[protein] + H2O = L-seryl-[protein] + phosphate</text>
        <dbReference type="Rhea" id="RHEA:20629"/>
        <dbReference type="Rhea" id="RHEA-COMP:9863"/>
        <dbReference type="Rhea" id="RHEA-COMP:11604"/>
        <dbReference type="ChEBI" id="CHEBI:15377"/>
        <dbReference type="ChEBI" id="CHEBI:29999"/>
        <dbReference type="ChEBI" id="CHEBI:43474"/>
        <dbReference type="ChEBI" id="CHEBI:83421"/>
        <dbReference type="EC" id="3.1.3.16"/>
    </reaction>
</comment>
<feature type="coiled-coil region" evidence="7">
    <location>
        <begin position="292"/>
        <end position="326"/>
    </location>
</feature>
<evidence type="ECO:0000256" key="4">
    <source>
        <dbReference type="ARBA" id="ARBA00023242"/>
    </source>
</evidence>
<feature type="compositionally biased region" description="Polar residues" evidence="8">
    <location>
        <begin position="1"/>
        <end position="12"/>
    </location>
</feature>
<dbReference type="GO" id="GO:0005634">
    <property type="term" value="C:nucleus"/>
    <property type="evidence" value="ECO:0007669"/>
    <property type="project" value="UniProtKB-SubCell"/>
</dbReference>
<dbReference type="Gene3D" id="3.40.50.1000">
    <property type="entry name" value="HAD superfamily/HAD-like"/>
    <property type="match status" value="1"/>
</dbReference>
<name>A0AAU9J8Z1_9CILI</name>
<sequence length="716" mass="82859">MQNKGNSFNTLFSGFRNDSSDEEGEVKEQHQFITDPEQMRCDTILTNKQVEIFLKYLSAPNFNFTKIWLNKFNLVANKHYGIISKNDALFKLYKTIVINITQDIYPMIEEDKDMAPAILEIFSELYYRKDFPPYQHIIDEYRIDVLNQRVVDIVNEVRKEAYKTRKREKNQKSRQKEAQRKREKIKIDLDPYDSVCLPIKRDREDTELSPEPKTQPDEPINLDQNFQAELAMNSLWLTGLEHNQEANSDNNQMQIDGKEASVQIKNSQIDEEISQKLNHEEEIKVNDSEVKAEMDVEENKEMENSNKQYEINNAEESRDIQIEKREMTIKGEEADGWGDFEEWSEVPEQNNKGKTTAENIDEITDVKPLSLNPKREEKDVFLIPEFRNEERSNARLDPRAVAFLKARGIDFLLESPTIMEKLEKFHIILDIDNTLVAANSEVTVKALKTPIPAHTQKIFVKDCPIYVAQRPGVSEFLELISKFAELYAYSHGSVDYAAEVIKILDPSKKYFKGRVLGSENNINANMRKSLEIFSSKSGISINPDLLLVIDDQMVVWDNPIYCIPVVPYYPMKIPNKNTFICHPRLIELYNEENLPFIYEPPAQSNLLNIAEALKESYSQFISNNCKKTAIFEFTDYRNSILKGTPLSFNVYETRVGQGDYTANKLKSYKIIAESLGASTSTNGFEVVETTKYTTEVSTAWLLDCYLHIRSIPRFNN</sequence>
<dbReference type="EC" id="3.1.3.16" evidence="2"/>
<feature type="domain" description="FCP1 homology" evidence="9">
    <location>
        <begin position="420"/>
        <end position="588"/>
    </location>
</feature>
<evidence type="ECO:0000256" key="6">
    <source>
        <dbReference type="ARBA" id="ARBA00048336"/>
    </source>
</evidence>
<evidence type="ECO:0000256" key="5">
    <source>
        <dbReference type="ARBA" id="ARBA00047761"/>
    </source>
</evidence>
<dbReference type="SMART" id="SM00577">
    <property type="entry name" value="CPDc"/>
    <property type="match status" value="1"/>
</dbReference>
<accession>A0AAU9J8Z1</accession>
<dbReference type="InterPro" id="IPR023214">
    <property type="entry name" value="HAD_sf"/>
</dbReference>
<reference evidence="10" key="1">
    <citation type="submission" date="2021-09" db="EMBL/GenBank/DDBJ databases">
        <authorList>
            <consortium name="AG Swart"/>
            <person name="Singh M."/>
            <person name="Singh A."/>
            <person name="Seah K."/>
            <person name="Emmerich C."/>
        </authorList>
    </citation>
    <scope>NUCLEOTIDE SEQUENCE</scope>
    <source>
        <strain evidence="10">ATCC30299</strain>
    </source>
</reference>
<keyword evidence="7" id="KW-0175">Coiled coil</keyword>
<evidence type="ECO:0000313" key="10">
    <source>
        <dbReference type="EMBL" id="CAG9320043.1"/>
    </source>
</evidence>
<gene>
    <name evidence="10" type="ORF">BSTOLATCC_MIC25282</name>
</gene>
<dbReference type="AlphaFoldDB" id="A0AAU9J8Z1"/>